<proteinExistence type="predicted"/>
<name>A0A367JV83_RHIST</name>
<organism evidence="1 2">
    <name type="scientific">Rhizopus stolonifer</name>
    <name type="common">Rhizopus nigricans</name>
    <dbReference type="NCBI Taxonomy" id="4846"/>
    <lineage>
        <taxon>Eukaryota</taxon>
        <taxon>Fungi</taxon>
        <taxon>Fungi incertae sedis</taxon>
        <taxon>Mucoromycota</taxon>
        <taxon>Mucoromycotina</taxon>
        <taxon>Mucoromycetes</taxon>
        <taxon>Mucorales</taxon>
        <taxon>Mucorineae</taxon>
        <taxon>Rhizopodaceae</taxon>
        <taxon>Rhizopus</taxon>
    </lineage>
</organism>
<dbReference type="EMBL" id="PJQM01002637">
    <property type="protein sequence ID" value="RCH93853.1"/>
    <property type="molecule type" value="Genomic_DNA"/>
</dbReference>
<sequence length="121" mass="13452">MKSRPMEGQVPNNDEVYRLGTGIHRSWGAAEERVKDFGSQFSHYGFLRDRVSGHQMTWLLGICVTESDIFFLAATICGYEGLGLLALGGEVVSNPALDEKCWLSERPNYFGAVKKNCGNFT</sequence>
<gene>
    <name evidence="1" type="ORF">CU098_009748</name>
</gene>
<reference evidence="1 2" key="1">
    <citation type="journal article" date="2018" name="G3 (Bethesda)">
        <title>Phylogenetic and Phylogenomic Definition of Rhizopus Species.</title>
        <authorList>
            <person name="Gryganskyi A.P."/>
            <person name="Golan J."/>
            <person name="Dolatabadi S."/>
            <person name="Mondo S."/>
            <person name="Robb S."/>
            <person name="Idnurm A."/>
            <person name="Muszewska A."/>
            <person name="Steczkiewicz K."/>
            <person name="Masonjones S."/>
            <person name="Liao H.L."/>
            <person name="Gajdeczka M.T."/>
            <person name="Anike F."/>
            <person name="Vuek A."/>
            <person name="Anishchenko I.M."/>
            <person name="Voigt K."/>
            <person name="de Hoog G.S."/>
            <person name="Smith M.E."/>
            <person name="Heitman J."/>
            <person name="Vilgalys R."/>
            <person name="Stajich J.E."/>
        </authorList>
    </citation>
    <scope>NUCLEOTIDE SEQUENCE [LARGE SCALE GENOMIC DNA]</scope>
    <source>
        <strain evidence="1 2">LSU 92-RS-03</strain>
    </source>
</reference>
<evidence type="ECO:0000313" key="2">
    <source>
        <dbReference type="Proteomes" id="UP000253551"/>
    </source>
</evidence>
<evidence type="ECO:0000313" key="1">
    <source>
        <dbReference type="EMBL" id="RCH93853.1"/>
    </source>
</evidence>
<protein>
    <submittedName>
        <fullName evidence="1">Uncharacterized protein</fullName>
    </submittedName>
</protein>
<dbReference type="Proteomes" id="UP000253551">
    <property type="component" value="Unassembled WGS sequence"/>
</dbReference>
<dbReference type="AlphaFoldDB" id="A0A367JV83"/>
<keyword evidence="2" id="KW-1185">Reference proteome</keyword>
<comment type="caution">
    <text evidence="1">The sequence shown here is derived from an EMBL/GenBank/DDBJ whole genome shotgun (WGS) entry which is preliminary data.</text>
</comment>
<accession>A0A367JV83</accession>